<dbReference type="InterPro" id="IPR019080">
    <property type="entry name" value="YqaJ_viral_recombinase"/>
</dbReference>
<evidence type="ECO:0000256" key="2">
    <source>
        <dbReference type="ARBA" id="ARBA00022771"/>
    </source>
</evidence>
<keyword evidence="3" id="KW-0862">Zinc</keyword>
<protein>
    <recommendedName>
        <fullName evidence="5">YqaJ viral recombinase domain-containing protein</fullName>
    </recommendedName>
</protein>
<dbReference type="EMBL" id="JAPTSV010000011">
    <property type="protein sequence ID" value="KAJ1522463.1"/>
    <property type="molecule type" value="Genomic_DNA"/>
</dbReference>
<dbReference type="Pfam" id="PF09588">
    <property type="entry name" value="YqaJ"/>
    <property type="match status" value="1"/>
</dbReference>
<organism evidence="6 7">
    <name type="scientific">Megalurothrips usitatus</name>
    <name type="common">bean blossom thrips</name>
    <dbReference type="NCBI Taxonomy" id="439358"/>
    <lineage>
        <taxon>Eukaryota</taxon>
        <taxon>Metazoa</taxon>
        <taxon>Ecdysozoa</taxon>
        <taxon>Arthropoda</taxon>
        <taxon>Hexapoda</taxon>
        <taxon>Insecta</taxon>
        <taxon>Pterygota</taxon>
        <taxon>Neoptera</taxon>
        <taxon>Paraneoptera</taxon>
        <taxon>Thysanoptera</taxon>
        <taxon>Terebrantia</taxon>
        <taxon>Thripoidea</taxon>
        <taxon>Thripidae</taxon>
        <taxon>Megalurothrips</taxon>
    </lineage>
</organism>
<evidence type="ECO:0000313" key="6">
    <source>
        <dbReference type="EMBL" id="KAJ1522463.1"/>
    </source>
</evidence>
<reference evidence="6" key="1">
    <citation type="submission" date="2022-12" db="EMBL/GenBank/DDBJ databases">
        <title>Chromosome-level genome assembly of the bean flower thrips Megalurothrips usitatus.</title>
        <authorList>
            <person name="Ma L."/>
            <person name="Liu Q."/>
            <person name="Li H."/>
            <person name="Cai W."/>
        </authorList>
    </citation>
    <scope>NUCLEOTIDE SEQUENCE</scope>
    <source>
        <strain evidence="6">Cailab_2022a</strain>
    </source>
</reference>
<comment type="caution">
    <text evidence="6">The sequence shown here is derived from an EMBL/GenBank/DDBJ whole genome shotgun (WGS) entry which is preliminary data.</text>
</comment>
<dbReference type="Gene3D" id="3.30.40.10">
    <property type="entry name" value="Zinc/RING finger domain, C3HC4 (zinc finger)"/>
    <property type="match status" value="1"/>
</dbReference>
<dbReference type="AlphaFoldDB" id="A0AAV7XBD0"/>
<evidence type="ECO:0000259" key="5">
    <source>
        <dbReference type="Pfam" id="PF09588"/>
    </source>
</evidence>
<dbReference type="InterPro" id="IPR013083">
    <property type="entry name" value="Znf_RING/FYVE/PHD"/>
</dbReference>
<proteinExistence type="predicted"/>
<dbReference type="InterPro" id="IPR011011">
    <property type="entry name" value="Znf_FYVE_PHD"/>
</dbReference>
<accession>A0AAV7XBD0</accession>
<gene>
    <name evidence="6" type="ORF">ONE63_001653</name>
</gene>
<evidence type="ECO:0000256" key="3">
    <source>
        <dbReference type="ARBA" id="ARBA00022833"/>
    </source>
</evidence>
<dbReference type="GO" id="GO:0008270">
    <property type="term" value="F:zinc ion binding"/>
    <property type="evidence" value="ECO:0007669"/>
    <property type="project" value="UniProtKB-KW"/>
</dbReference>
<dbReference type="SUPFAM" id="SSF57903">
    <property type="entry name" value="FYVE/PHD zinc finger"/>
    <property type="match status" value="1"/>
</dbReference>
<name>A0AAV7XBD0_9NEOP</name>
<dbReference type="InterPro" id="IPR019786">
    <property type="entry name" value="Zinc_finger_PHD-type_CS"/>
</dbReference>
<dbReference type="PROSITE" id="PS01359">
    <property type="entry name" value="ZF_PHD_1"/>
    <property type="match status" value="1"/>
</dbReference>
<evidence type="ECO:0000256" key="4">
    <source>
        <dbReference type="SAM" id="MobiDB-lite"/>
    </source>
</evidence>
<sequence>MKFKTGYINSLTGPDLARYKILIGLCGNVDPYEVDLKNTSCTEENIPSVNIVHILQYLVHTTKAYTMKQFSSYKATDAHKFVTSGWVQQLTFLPVGSDKMLCLGRVKHSFSFTESCSHVGALLFALELGYSAKENQTCTSRANSWLPPSLKEVPFARVKDIDFTPSSVKRRRMLGEDQVDPDDPPTSLNIRSPVDENSVKSFLSKIHDVFDQAAILRIVPEFADDYAIPCVELPLALGDLFDLKYTNLSYDELVLEARDIFASGRIKITLEQTKLIERRTRKQSLSIVWKTLRAGLVTASVMYSLLHTDIEDPSITLIKRCCYPFDKGYMSYWMKRGLQLEPTVKKLYTSHMKENHQDVKLFKCGFMRPLEAPWIGASPDCVIYCSCCGWGLGEVKCPKFPNDRPEYIRPEHFYQMQTQLFCAGGSKFKYCDYIVYHPKQSPKLLVKRVFPDSEIQEQIVEGSKERFLRILLPELMGRYFSSLKQMSNDSSLARLICYCQKRERPPVVTCVGRNCTFKVFHAHCVGVRYAKKNWKCPQCKA</sequence>
<dbReference type="CDD" id="cd22343">
    <property type="entry name" value="PDDEXK_lambda_exonuclease-like"/>
    <property type="match status" value="1"/>
</dbReference>
<dbReference type="InterPro" id="IPR011335">
    <property type="entry name" value="Restrct_endonuc-II-like"/>
</dbReference>
<feature type="region of interest" description="Disordered" evidence="4">
    <location>
        <begin position="172"/>
        <end position="191"/>
    </location>
</feature>
<evidence type="ECO:0000256" key="1">
    <source>
        <dbReference type="ARBA" id="ARBA00022723"/>
    </source>
</evidence>
<keyword evidence="2" id="KW-0863">Zinc-finger</keyword>
<feature type="domain" description="YqaJ viral recombinase" evidence="5">
    <location>
        <begin position="289"/>
        <end position="424"/>
    </location>
</feature>
<dbReference type="InterPro" id="IPR011604">
    <property type="entry name" value="PDDEXK-like_dom_sf"/>
</dbReference>
<keyword evidence="1" id="KW-0479">Metal-binding</keyword>
<dbReference type="PANTHER" id="PTHR47526">
    <property type="entry name" value="ATP-DEPENDENT DNA HELICASE"/>
    <property type="match status" value="1"/>
</dbReference>
<keyword evidence="7" id="KW-1185">Reference proteome</keyword>
<dbReference type="Proteomes" id="UP001075354">
    <property type="component" value="Chromosome 11"/>
</dbReference>
<dbReference type="Gene3D" id="3.90.320.10">
    <property type="match status" value="1"/>
</dbReference>
<dbReference type="PANTHER" id="PTHR47526:SF3">
    <property type="entry name" value="PHD-TYPE DOMAIN-CONTAINING PROTEIN"/>
    <property type="match status" value="1"/>
</dbReference>
<evidence type="ECO:0000313" key="7">
    <source>
        <dbReference type="Proteomes" id="UP001075354"/>
    </source>
</evidence>
<dbReference type="GO" id="GO:0006281">
    <property type="term" value="P:DNA repair"/>
    <property type="evidence" value="ECO:0007669"/>
    <property type="project" value="UniProtKB-ARBA"/>
</dbReference>
<dbReference type="SUPFAM" id="SSF52980">
    <property type="entry name" value="Restriction endonuclease-like"/>
    <property type="match status" value="1"/>
</dbReference>